<keyword evidence="1" id="KW-0732">Signal</keyword>
<sequence>MNLSYYNPLLSLFLILFPFISLVTTQCHVCSITSCIYLDQHHVYYTVLYHRWRNWCMESGNLLCFCFCFALPMTQATSSSAGAYRTSIWHLLP</sequence>
<evidence type="ECO:0008006" key="4">
    <source>
        <dbReference type="Google" id="ProtNLM"/>
    </source>
</evidence>
<dbReference type="EMBL" id="ML121528">
    <property type="protein sequence ID" value="RPB29110.1"/>
    <property type="molecule type" value="Genomic_DNA"/>
</dbReference>
<gene>
    <name evidence="2" type="ORF">L211DRAFT_258140</name>
</gene>
<protein>
    <recommendedName>
        <fullName evidence="4">Secreted protein</fullName>
    </recommendedName>
</protein>
<feature type="signal peptide" evidence="1">
    <location>
        <begin position="1"/>
        <end position="25"/>
    </location>
</feature>
<evidence type="ECO:0000313" key="2">
    <source>
        <dbReference type="EMBL" id="RPB29110.1"/>
    </source>
</evidence>
<evidence type="ECO:0000256" key="1">
    <source>
        <dbReference type="SAM" id="SignalP"/>
    </source>
</evidence>
<organism evidence="2 3">
    <name type="scientific">Terfezia boudieri ATCC MYA-4762</name>
    <dbReference type="NCBI Taxonomy" id="1051890"/>
    <lineage>
        <taxon>Eukaryota</taxon>
        <taxon>Fungi</taxon>
        <taxon>Dikarya</taxon>
        <taxon>Ascomycota</taxon>
        <taxon>Pezizomycotina</taxon>
        <taxon>Pezizomycetes</taxon>
        <taxon>Pezizales</taxon>
        <taxon>Pezizaceae</taxon>
        <taxon>Terfezia</taxon>
    </lineage>
</organism>
<dbReference type="InParanoid" id="A0A3N4M236"/>
<evidence type="ECO:0000313" key="3">
    <source>
        <dbReference type="Proteomes" id="UP000267821"/>
    </source>
</evidence>
<name>A0A3N4M236_9PEZI</name>
<dbReference type="AlphaFoldDB" id="A0A3N4M236"/>
<accession>A0A3N4M236</accession>
<dbReference type="Proteomes" id="UP000267821">
    <property type="component" value="Unassembled WGS sequence"/>
</dbReference>
<proteinExistence type="predicted"/>
<feature type="chain" id="PRO_5018163013" description="Secreted protein" evidence="1">
    <location>
        <begin position="26"/>
        <end position="93"/>
    </location>
</feature>
<reference evidence="2 3" key="1">
    <citation type="journal article" date="2018" name="Nat. Ecol. Evol.">
        <title>Pezizomycetes genomes reveal the molecular basis of ectomycorrhizal truffle lifestyle.</title>
        <authorList>
            <person name="Murat C."/>
            <person name="Payen T."/>
            <person name="Noel B."/>
            <person name="Kuo A."/>
            <person name="Morin E."/>
            <person name="Chen J."/>
            <person name="Kohler A."/>
            <person name="Krizsan K."/>
            <person name="Balestrini R."/>
            <person name="Da Silva C."/>
            <person name="Montanini B."/>
            <person name="Hainaut M."/>
            <person name="Levati E."/>
            <person name="Barry K.W."/>
            <person name="Belfiori B."/>
            <person name="Cichocki N."/>
            <person name="Clum A."/>
            <person name="Dockter R.B."/>
            <person name="Fauchery L."/>
            <person name="Guy J."/>
            <person name="Iotti M."/>
            <person name="Le Tacon F."/>
            <person name="Lindquist E.A."/>
            <person name="Lipzen A."/>
            <person name="Malagnac F."/>
            <person name="Mello A."/>
            <person name="Molinier V."/>
            <person name="Miyauchi S."/>
            <person name="Poulain J."/>
            <person name="Riccioni C."/>
            <person name="Rubini A."/>
            <person name="Sitrit Y."/>
            <person name="Splivallo R."/>
            <person name="Traeger S."/>
            <person name="Wang M."/>
            <person name="Zifcakova L."/>
            <person name="Wipf D."/>
            <person name="Zambonelli A."/>
            <person name="Paolocci F."/>
            <person name="Nowrousian M."/>
            <person name="Ottonello S."/>
            <person name="Baldrian P."/>
            <person name="Spatafora J.W."/>
            <person name="Henrissat B."/>
            <person name="Nagy L.G."/>
            <person name="Aury J.M."/>
            <person name="Wincker P."/>
            <person name="Grigoriev I.V."/>
            <person name="Bonfante P."/>
            <person name="Martin F.M."/>
        </authorList>
    </citation>
    <scope>NUCLEOTIDE SEQUENCE [LARGE SCALE GENOMIC DNA]</scope>
    <source>
        <strain evidence="2 3">ATCC MYA-4762</strain>
    </source>
</reference>
<keyword evidence="3" id="KW-1185">Reference proteome</keyword>